<dbReference type="RefSeq" id="WP_021624207.1">
    <property type="nucleotide sequence ID" value="NZ_KE952895.1"/>
</dbReference>
<name>U1X8I8_ANEAE</name>
<comment type="caution">
    <text evidence="1">The sequence shown here is derived from an EMBL/GenBank/DDBJ whole genome shotgun (WGS) entry which is preliminary data.</text>
</comment>
<dbReference type="GeneID" id="92841271"/>
<proteinExistence type="predicted"/>
<protein>
    <submittedName>
        <fullName evidence="1">Uncharacterized protein</fullName>
    </submittedName>
</protein>
<evidence type="ECO:0000313" key="2">
    <source>
        <dbReference type="Proteomes" id="UP000016511"/>
    </source>
</evidence>
<organism evidence="1 2">
    <name type="scientific">Aneurinibacillus aneurinilyticus ATCC 12856</name>
    <dbReference type="NCBI Taxonomy" id="649747"/>
    <lineage>
        <taxon>Bacteria</taxon>
        <taxon>Bacillati</taxon>
        <taxon>Bacillota</taxon>
        <taxon>Bacilli</taxon>
        <taxon>Bacillales</taxon>
        <taxon>Paenibacillaceae</taxon>
        <taxon>Aneurinibacillus group</taxon>
        <taxon>Aneurinibacillus</taxon>
    </lineage>
</organism>
<dbReference type="HOGENOM" id="CLU_2535299_0_0_9"/>
<sequence>MKLFYTEQFKKAIEQNPERLEKLLASIIESPYQSEHGDMWMNKKHATAVCSELYYAVMDEKFSESIDFQALADESDELLYIVG</sequence>
<dbReference type="EMBL" id="AWSJ01000065">
    <property type="protein sequence ID" value="ERI10853.1"/>
    <property type="molecule type" value="Genomic_DNA"/>
</dbReference>
<gene>
    <name evidence="1" type="ORF">HMPREF0083_01041</name>
</gene>
<evidence type="ECO:0000313" key="1">
    <source>
        <dbReference type="EMBL" id="ERI10853.1"/>
    </source>
</evidence>
<accession>U1X8I8</accession>
<dbReference type="PATRIC" id="fig|649747.3.peg.945"/>
<dbReference type="AlphaFoldDB" id="U1X8I8"/>
<dbReference type="Proteomes" id="UP000016511">
    <property type="component" value="Unassembled WGS sequence"/>
</dbReference>
<keyword evidence="2" id="KW-1185">Reference proteome</keyword>
<reference evidence="1 2" key="1">
    <citation type="submission" date="2013-08" db="EMBL/GenBank/DDBJ databases">
        <authorList>
            <person name="Weinstock G."/>
            <person name="Sodergren E."/>
            <person name="Wylie T."/>
            <person name="Fulton L."/>
            <person name="Fulton R."/>
            <person name="Fronick C."/>
            <person name="O'Laughlin M."/>
            <person name="Godfrey J."/>
            <person name="Miner T."/>
            <person name="Herter B."/>
            <person name="Appelbaum E."/>
            <person name="Cordes M."/>
            <person name="Lek S."/>
            <person name="Wollam A."/>
            <person name="Pepin K.H."/>
            <person name="Palsikar V.B."/>
            <person name="Mitreva M."/>
            <person name="Wilson R.K."/>
        </authorList>
    </citation>
    <scope>NUCLEOTIDE SEQUENCE [LARGE SCALE GENOMIC DNA]</scope>
    <source>
        <strain evidence="1 2">ATCC 12856</strain>
    </source>
</reference>
<dbReference type="STRING" id="649747.HMPREF0083_01041"/>